<dbReference type="Proteomes" id="UP001556367">
    <property type="component" value="Unassembled WGS sequence"/>
</dbReference>
<feature type="signal peptide" evidence="1">
    <location>
        <begin position="1"/>
        <end position="21"/>
    </location>
</feature>
<proteinExistence type="predicted"/>
<evidence type="ECO:0000256" key="1">
    <source>
        <dbReference type="SAM" id="SignalP"/>
    </source>
</evidence>
<feature type="chain" id="PRO_5046583948" evidence="1">
    <location>
        <begin position="22"/>
        <end position="559"/>
    </location>
</feature>
<name>A0ABR3JSG1_9AGAR</name>
<organism evidence="2 3">
    <name type="scientific">Hohenbuehelia grisea</name>
    <dbReference type="NCBI Taxonomy" id="104357"/>
    <lineage>
        <taxon>Eukaryota</taxon>
        <taxon>Fungi</taxon>
        <taxon>Dikarya</taxon>
        <taxon>Basidiomycota</taxon>
        <taxon>Agaricomycotina</taxon>
        <taxon>Agaricomycetes</taxon>
        <taxon>Agaricomycetidae</taxon>
        <taxon>Agaricales</taxon>
        <taxon>Pleurotineae</taxon>
        <taxon>Pleurotaceae</taxon>
        <taxon>Hohenbuehelia</taxon>
    </lineage>
</organism>
<accession>A0ABR3JSG1</accession>
<gene>
    <name evidence="2" type="ORF">HGRIS_014123</name>
</gene>
<evidence type="ECO:0000313" key="2">
    <source>
        <dbReference type="EMBL" id="KAL0958804.1"/>
    </source>
</evidence>
<reference evidence="3" key="1">
    <citation type="submission" date="2024-06" db="EMBL/GenBank/DDBJ databases">
        <title>Multi-omics analyses provide insights into the biosynthesis of the anticancer antibiotic pleurotin in Hohenbuehelia grisea.</title>
        <authorList>
            <person name="Weaver J.A."/>
            <person name="Alberti F."/>
        </authorList>
    </citation>
    <scope>NUCLEOTIDE SEQUENCE [LARGE SCALE GENOMIC DNA]</scope>
    <source>
        <strain evidence="3">T-177</strain>
    </source>
</reference>
<protein>
    <submittedName>
        <fullName evidence="2">Uncharacterized protein</fullName>
    </submittedName>
</protein>
<keyword evidence="3" id="KW-1185">Reference proteome</keyword>
<evidence type="ECO:0000313" key="3">
    <source>
        <dbReference type="Proteomes" id="UP001556367"/>
    </source>
</evidence>
<dbReference type="EMBL" id="JASNQZ010000003">
    <property type="protein sequence ID" value="KAL0958804.1"/>
    <property type="molecule type" value="Genomic_DNA"/>
</dbReference>
<sequence length="559" mass="58767">MRLTFTLVIIALFSNILPSIATRAPLPRLSKEATKTIQDRQHRPKRDILAQLLSYLTGLGQQCHYPPHSHAVCTKRDPCDFVCDDGYTEQGDQCVCIPPKIPCNGVCGVFSNGCPSAVPHPQNLRREISGSAEPLRRPFFNRRMKRHRRNRLTRRGGGLLGPLLDLGLESDTTVTSIGTSTSEADLTGAAQPVADAVVALYKASQSPVLSSTSTYTDLSTYLDNSLKAYIVLFTSTDLDELLANTNACIESLDLLSGYCGEVSDLDGIVQASNYLLAQTEALLSLCNGHVSSTGPSHPPPTAAPSSPPPSPVSGPIYLDLHPLLSALALGGIDVKAFIDLGPGLDNLVNGLLAGLNLGGVPPPSAPPSIPATTILASHAPSQTITHSTYTTHTTVSHTIPPTPTSTSSTSALELYLAALIEAVVTLRLDAALLSSPLYDPATASDLVGTINALVKLTLALSDLSTYDELVAQLQTILQTSIDLDHTALSCQGDLTSFGLGGTVDQIIDDTNGVLDTTGQLLKDLNACGCEHEAGTMGGLMAAIYTGLSGSSDILTEIDL</sequence>
<keyword evidence="1" id="KW-0732">Signal</keyword>
<comment type="caution">
    <text evidence="2">The sequence shown here is derived from an EMBL/GenBank/DDBJ whole genome shotgun (WGS) entry which is preliminary data.</text>
</comment>